<dbReference type="PROSITE" id="PS51318">
    <property type="entry name" value="TAT"/>
    <property type="match status" value="1"/>
</dbReference>
<dbReference type="InterPro" id="IPR002355">
    <property type="entry name" value="Cu_oxidase_Cu_BS"/>
</dbReference>
<keyword evidence="3" id="KW-0560">Oxidoreductase</keyword>
<dbReference type="AlphaFoldDB" id="A0A3Q8UEW1"/>
<feature type="chain" id="PRO_5018575817" description="Multicopper oxidase CueO" evidence="9">
    <location>
        <begin position="20"/>
        <end position="499"/>
    </location>
</feature>
<evidence type="ECO:0000256" key="9">
    <source>
        <dbReference type="SAM" id="SignalP"/>
    </source>
</evidence>
<name>A0A3Q8UEW1_9BRAD</name>
<evidence type="ECO:0000256" key="5">
    <source>
        <dbReference type="ARBA" id="ARBA00041027"/>
    </source>
</evidence>
<feature type="signal peptide" evidence="9">
    <location>
        <begin position="1"/>
        <end position="19"/>
    </location>
</feature>
<keyword evidence="9" id="KW-0732">Signal</keyword>
<dbReference type="Pfam" id="PF07731">
    <property type="entry name" value="Cu-oxidase_2"/>
    <property type="match status" value="1"/>
</dbReference>
<dbReference type="InterPro" id="IPR011706">
    <property type="entry name" value="Cu-oxidase_C"/>
</dbReference>
<dbReference type="InterPro" id="IPR006311">
    <property type="entry name" value="TAT_signal"/>
</dbReference>
<organism evidence="12">
    <name type="scientific">uncultured Bradyrhizobium sp</name>
    <dbReference type="NCBI Taxonomy" id="199684"/>
    <lineage>
        <taxon>Bacteria</taxon>
        <taxon>Pseudomonadati</taxon>
        <taxon>Pseudomonadota</taxon>
        <taxon>Alphaproteobacteria</taxon>
        <taxon>Hyphomicrobiales</taxon>
        <taxon>Nitrobacteraceae</taxon>
        <taxon>Bradyrhizobium</taxon>
        <taxon>environmental samples</taxon>
    </lineage>
</organism>
<evidence type="ECO:0000313" key="12">
    <source>
        <dbReference type="EMBL" id="AZL96425.1"/>
    </source>
</evidence>
<comment type="catalytic activity">
    <reaction evidence="8">
        <text>4 Cu(+) + O2 + 4 H(+) = 4 Cu(2+) + 2 H2O</text>
        <dbReference type="Rhea" id="RHEA:30083"/>
        <dbReference type="ChEBI" id="CHEBI:15377"/>
        <dbReference type="ChEBI" id="CHEBI:15378"/>
        <dbReference type="ChEBI" id="CHEBI:15379"/>
        <dbReference type="ChEBI" id="CHEBI:29036"/>
        <dbReference type="ChEBI" id="CHEBI:49552"/>
        <dbReference type="EC" id="1.16.3.4"/>
    </reaction>
    <physiologicalReaction direction="left-to-right" evidence="8">
        <dbReference type="Rhea" id="RHEA:30084"/>
    </physiologicalReaction>
</comment>
<dbReference type="CDD" id="cd13867">
    <property type="entry name" value="CuRO_2_CueO_FtsP"/>
    <property type="match status" value="1"/>
</dbReference>
<dbReference type="SUPFAM" id="SSF49503">
    <property type="entry name" value="Cupredoxins"/>
    <property type="match status" value="3"/>
</dbReference>
<dbReference type="InterPro" id="IPR008972">
    <property type="entry name" value="Cupredoxin"/>
</dbReference>
<dbReference type="PROSITE" id="PS00080">
    <property type="entry name" value="MULTICOPPER_OXIDASE2"/>
    <property type="match status" value="1"/>
</dbReference>
<evidence type="ECO:0000259" key="10">
    <source>
        <dbReference type="Pfam" id="PF07731"/>
    </source>
</evidence>
<dbReference type="PANTHER" id="PTHR48267">
    <property type="entry name" value="CUPREDOXIN SUPERFAMILY PROTEIN"/>
    <property type="match status" value="1"/>
</dbReference>
<feature type="domain" description="Plastocyanin-like" evidence="11">
    <location>
        <begin position="62"/>
        <end position="168"/>
    </location>
</feature>
<dbReference type="EMBL" id="MH289794">
    <property type="protein sequence ID" value="AZL96425.1"/>
    <property type="molecule type" value="Genomic_DNA"/>
</dbReference>
<dbReference type="InterPro" id="IPR011707">
    <property type="entry name" value="Cu-oxidase-like_N"/>
</dbReference>
<proteinExistence type="predicted"/>
<accession>A0A3Q8UEW1</accession>
<evidence type="ECO:0000256" key="1">
    <source>
        <dbReference type="ARBA" id="ARBA00011245"/>
    </source>
</evidence>
<evidence type="ECO:0000256" key="3">
    <source>
        <dbReference type="ARBA" id="ARBA00023002"/>
    </source>
</evidence>
<evidence type="ECO:0000256" key="8">
    <source>
        <dbReference type="ARBA" id="ARBA00048092"/>
    </source>
</evidence>
<comment type="subunit">
    <text evidence="1">Monomer.</text>
</comment>
<evidence type="ECO:0000256" key="6">
    <source>
        <dbReference type="ARBA" id="ARBA00042896"/>
    </source>
</evidence>
<dbReference type="PANTHER" id="PTHR48267:SF1">
    <property type="entry name" value="BILIRUBIN OXIDASE"/>
    <property type="match status" value="1"/>
</dbReference>
<evidence type="ECO:0000256" key="7">
    <source>
        <dbReference type="ARBA" id="ARBA00043090"/>
    </source>
</evidence>
<dbReference type="CDD" id="cd04232">
    <property type="entry name" value="CuRO_1_CueO_FtsP"/>
    <property type="match status" value="1"/>
</dbReference>
<dbReference type="InterPro" id="IPR045087">
    <property type="entry name" value="Cu-oxidase_fam"/>
</dbReference>
<reference evidence="12" key="1">
    <citation type="submission" date="2018-04" db="EMBL/GenBank/DDBJ databases">
        <title>Dioxin contaminated soil metagenomic project.</title>
        <authorList>
            <person name="Dang H.T.C."/>
            <person name="Nguyen H.V."/>
        </authorList>
    </citation>
    <scope>NUCLEOTIDE SEQUENCE</scope>
</reference>
<evidence type="ECO:0000256" key="2">
    <source>
        <dbReference type="ARBA" id="ARBA00022723"/>
    </source>
</evidence>
<dbReference type="Pfam" id="PF07732">
    <property type="entry name" value="Cu-oxidase_3"/>
    <property type="match status" value="1"/>
</dbReference>
<sequence length="499" mass="54208">MLSRRTFVTAAALGVGAFAATPLRQTAAAEPQSLKIPELIDARRAGQSLALKVQAGSSEFFPGQVSRTLGYNGSYLGPVIRVHRGDDVEIAVTNALGEDTTVHWHGLLIPGEMDGGPHQLIRPGMTWRPVLSVRQPAATLFYHAHVHERTAEQVYSGLAGVLLVTDEEEQALGLPSEYGVDDLPLVLQDRQFENGRLVIPQGGVSLMMGRRGDTLLVNGTPNPVAVVPRRLVRLRFVNGSNARVYDLAFSDDRAFHWIASEGGLLEAPVELRSLTLAPGERAEVLADFSDGRPVALETGPEFNMPMMMGRHMHSGASADLSPRSREHILAFAPQAGVAAPRAVVPQRLVSQARVEAAQAVRRRRFVLNMGMGGMMGGRGGMMGAGRGSGMAVHAINGQAFAMQRIDEQVRLGDVEIWEVSAQMMVHPFHIHGVHFRVLSRGGAEPAVRDQGLRDTVVVQQEPVELLVRFTQPALKAPFMYHCHILEHEDNGMMGQFTVS</sequence>
<protein>
    <recommendedName>
        <fullName evidence="5">Multicopper oxidase CueO</fullName>
        <ecNumber evidence="4">1.16.3.4</ecNumber>
    </recommendedName>
    <alternativeName>
        <fullName evidence="6">Copper efflux oxidase</fullName>
    </alternativeName>
    <alternativeName>
        <fullName evidence="7">Cuprous oxidase</fullName>
    </alternativeName>
</protein>
<dbReference type="CDD" id="cd13890">
    <property type="entry name" value="CuRO_3_CueO_FtsP"/>
    <property type="match status" value="1"/>
</dbReference>
<keyword evidence="2" id="KW-0479">Metal-binding</keyword>
<evidence type="ECO:0000256" key="4">
    <source>
        <dbReference type="ARBA" id="ARBA00038978"/>
    </source>
</evidence>
<evidence type="ECO:0000259" key="11">
    <source>
        <dbReference type="Pfam" id="PF07732"/>
    </source>
</evidence>
<feature type="domain" description="Plastocyanin-like" evidence="10">
    <location>
        <begin position="393"/>
        <end position="498"/>
    </location>
</feature>
<dbReference type="GO" id="GO:0005507">
    <property type="term" value="F:copper ion binding"/>
    <property type="evidence" value="ECO:0007669"/>
    <property type="project" value="InterPro"/>
</dbReference>
<dbReference type="EC" id="1.16.3.4" evidence="4"/>
<dbReference type="GO" id="GO:0016491">
    <property type="term" value="F:oxidoreductase activity"/>
    <property type="evidence" value="ECO:0007669"/>
    <property type="project" value="UniProtKB-KW"/>
</dbReference>
<dbReference type="Gene3D" id="2.60.40.420">
    <property type="entry name" value="Cupredoxins - blue copper proteins"/>
    <property type="match status" value="3"/>
</dbReference>